<dbReference type="PROSITE" id="PS51406">
    <property type="entry name" value="FIBRINOGEN_C_2"/>
    <property type="match status" value="2"/>
</dbReference>
<feature type="compositionally biased region" description="Basic and acidic residues" evidence="4">
    <location>
        <begin position="609"/>
        <end position="624"/>
    </location>
</feature>
<sequence length="654" mass="73886">MALAPGYGANSAFCARTRSSAKLHGDRPESGIYKIQMPGLEAKDVECIFGSGSPKTVIQKRTTGKLNFNRGWRDYKYGFSNDVEVSPFNGGGSSMRGPRPKQCNLQEYWIGLEYIHALTQDGYNNLRIDLERYDGQEGTVTYGNFDIGSEREQYRLNSLGEFSNDGNRDLGDAFRGTGFGDQGYSRWDKEDTNHEGMPFSTYDRDNDKYDEGNCAREDGSGWWFNRCSAANLNGKHYGKGSTALYRPKNDQSFDDGILWMTWTQNKFESLTGSKMSLGGVDFDETDKSIVNYKDCQEIAEMLYKKGQLTQGNAEDFNGVYNIYTNSEETESKPTQCKFYAKGRTPCGLTLIQKRMDGAEDFNRGWSDYKRGFGLNIVSNRGPRPNNDEDQSLGDGVSEGWLGNDPIWHLTNNIKDDYNRAVRMGLLVEMDRKYDAATKFDNSAACRYDFFRTGDERSLYTLFNIDGYSSVYGNPGDAFAGADFGSEGFGNDIEITRHKGMKFSTRDRDNDNDAYYHCGRQDKSGWWFNGCSAANLNGHYYSAGVVEGGRRGQQLTSTDQFDDGILWETWTATKWESLMATRMWVGHSEIMNIIFGSMASTNSKPTPPPFREEPTRAPDCDRTDSHSSPYRNPLCADDVDIYSDYEYKDDDSFYA</sequence>
<feature type="domain" description="Fibrinogen C-terminal" evidence="5">
    <location>
        <begin position="286"/>
        <end position="588"/>
    </location>
</feature>
<accession>A0ABN7SML5</accession>
<comment type="subcellular location">
    <subcellularLocation>
        <location evidence="1">Secreted</location>
    </subcellularLocation>
</comment>
<keyword evidence="2" id="KW-0964">Secreted</keyword>
<organism evidence="6 7">
    <name type="scientific">Oikopleura dioica</name>
    <name type="common">Tunicate</name>
    <dbReference type="NCBI Taxonomy" id="34765"/>
    <lineage>
        <taxon>Eukaryota</taxon>
        <taxon>Metazoa</taxon>
        <taxon>Chordata</taxon>
        <taxon>Tunicata</taxon>
        <taxon>Appendicularia</taxon>
        <taxon>Copelata</taxon>
        <taxon>Oikopleuridae</taxon>
        <taxon>Oikopleura</taxon>
    </lineage>
</organism>
<keyword evidence="7" id="KW-1185">Reference proteome</keyword>
<name>A0ABN7SML5_OIKDI</name>
<proteinExistence type="predicted"/>
<evidence type="ECO:0000313" key="6">
    <source>
        <dbReference type="EMBL" id="CAG5100497.1"/>
    </source>
</evidence>
<dbReference type="PROSITE" id="PS00514">
    <property type="entry name" value="FIBRINOGEN_C_1"/>
    <property type="match status" value="2"/>
</dbReference>
<protein>
    <submittedName>
        <fullName evidence="6">Oidioi.mRNA.OKI2018_I69.XSR.g17026.t1.cds</fullName>
    </submittedName>
</protein>
<dbReference type="Pfam" id="PF00147">
    <property type="entry name" value="Fibrinogen_C"/>
    <property type="match status" value="2"/>
</dbReference>
<dbReference type="InterPro" id="IPR036056">
    <property type="entry name" value="Fibrinogen-like_C"/>
</dbReference>
<dbReference type="Gene3D" id="4.10.530.10">
    <property type="entry name" value="Gamma-fibrinogen Carboxyl Terminal Fragment, domain 2"/>
    <property type="match status" value="2"/>
</dbReference>
<evidence type="ECO:0000256" key="2">
    <source>
        <dbReference type="ARBA" id="ARBA00022525"/>
    </source>
</evidence>
<evidence type="ECO:0000259" key="5">
    <source>
        <dbReference type="PROSITE" id="PS51406"/>
    </source>
</evidence>
<dbReference type="InterPro" id="IPR014716">
    <property type="entry name" value="Fibrinogen_a/b/g_C_1"/>
</dbReference>
<feature type="domain" description="Fibrinogen C-terminal" evidence="5">
    <location>
        <begin position="5"/>
        <end position="281"/>
    </location>
</feature>
<dbReference type="Gene3D" id="3.90.215.10">
    <property type="entry name" value="Gamma Fibrinogen, chain A, domain 1"/>
    <property type="match status" value="2"/>
</dbReference>
<dbReference type="PANTHER" id="PTHR47221">
    <property type="entry name" value="FIBRINOGEN ALPHA CHAIN"/>
    <property type="match status" value="1"/>
</dbReference>
<keyword evidence="3" id="KW-1015">Disulfide bond</keyword>
<evidence type="ECO:0000256" key="4">
    <source>
        <dbReference type="SAM" id="MobiDB-lite"/>
    </source>
</evidence>
<feature type="region of interest" description="Disordered" evidence="4">
    <location>
        <begin position="600"/>
        <end position="634"/>
    </location>
</feature>
<dbReference type="PANTHER" id="PTHR47221:SF9">
    <property type="entry name" value="FIBRINOGEN GAMMA CHAIN"/>
    <property type="match status" value="1"/>
</dbReference>
<evidence type="ECO:0000256" key="3">
    <source>
        <dbReference type="ARBA" id="ARBA00023157"/>
    </source>
</evidence>
<reference evidence="6 7" key="1">
    <citation type="submission" date="2021-04" db="EMBL/GenBank/DDBJ databases">
        <authorList>
            <person name="Bliznina A."/>
        </authorList>
    </citation>
    <scope>NUCLEOTIDE SEQUENCE [LARGE SCALE GENOMIC DNA]</scope>
</reference>
<dbReference type="SUPFAM" id="SSF56496">
    <property type="entry name" value="Fibrinogen C-terminal domain-like"/>
    <property type="match status" value="2"/>
</dbReference>
<dbReference type="InterPro" id="IPR037579">
    <property type="entry name" value="FIB_ANG-like"/>
</dbReference>
<dbReference type="EMBL" id="OU015569">
    <property type="protein sequence ID" value="CAG5100497.1"/>
    <property type="molecule type" value="Genomic_DNA"/>
</dbReference>
<evidence type="ECO:0000256" key="1">
    <source>
        <dbReference type="ARBA" id="ARBA00004613"/>
    </source>
</evidence>
<gene>
    <name evidence="6" type="ORF">OKIOD_LOCUS8584</name>
</gene>
<dbReference type="InterPro" id="IPR002181">
    <property type="entry name" value="Fibrinogen_a/b/g_C_dom"/>
</dbReference>
<dbReference type="Proteomes" id="UP001158576">
    <property type="component" value="Chromosome XSR"/>
</dbReference>
<dbReference type="InterPro" id="IPR020837">
    <property type="entry name" value="Fibrinogen_CS"/>
</dbReference>
<evidence type="ECO:0000313" key="7">
    <source>
        <dbReference type="Proteomes" id="UP001158576"/>
    </source>
</evidence>
<dbReference type="SMART" id="SM00186">
    <property type="entry name" value="FBG"/>
    <property type="match status" value="2"/>
</dbReference>